<keyword evidence="23" id="KW-1185">Reference proteome</keyword>
<evidence type="ECO:0000256" key="14">
    <source>
        <dbReference type="ARBA" id="ARBA00037042"/>
    </source>
</evidence>
<evidence type="ECO:0000256" key="7">
    <source>
        <dbReference type="ARBA" id="ARBA00022703"/>
    </source>
</evidence>
<comment type="function">
    <text evidence="14">Protease with a carboxypeptidase B-like function involved in the C-terminal processing of the lysine and arginine residues from protein precursors. Promotes cell fusion and is involved in the programmed cell death.</text>
</comment>
<evidence type="ECO:0000256" key="5">
    <source>
        <dbReference type="ARBA" id="ARBA00022670"/>
    </source>
</evidence>
<evidence type="ECO:0000256" key="12">
    <source>
        <dbReference type="ARBA" id="ARBA00023136"/>
    </source>
</evidence>
<evidence type="ECO:0000256" key="6">
    <source>
        <dbReference type="ARBA" id="ARBA00022692"/>
    </source>
</evidence>
<dbReference type="PANTHER" id="PTHR11802">
    <property type="entry name" value="SERINE PROTEASE FAMILY S10 SERINE CARBOXYPEPTIDASE"/>
    <property type="match status" value="1"/>
</dbReference>
<keyword evidence="6 20" id="KW-0812">Transmembrane</keyword>
<feature type="compositionally biased region" description="Polar residues" evidence="19">
    <location>
        <begin position="464"/>
        <end position="475"/>
    </location>
</feature>
<dbReference type="FunCoup" id="A0A1X2HVK7">
    <property type="interactions" value="293"/>
</dbReference>
<dbReference type="Proteomes" id="UP000242180">
    <property type="component" value="Unassembled WGS sequence"/>
</dbReference>
<accession>A0A1X2HVK7</accession>
<feature type="region of interest" description="Disordered" evidence="19">
    <location>
        <begin position="456"/>
        <end position="508"/>
    </location>
</feature>
<dbReference type="GO" id="GO:0006508">
    <property type="term" value="P:proteolysis"/>
    <property type="evidence" value="ECO:0007669"/>
    <property type="project" value="UniProtKB-KW"/>
</dbReference>
<dbReference type="Gene3D" id="3.40.50.1820">
    <property type="entry name" value="alpha/beta hydrolase"/>
    <property type="match status" value="1"/>
</dbReference>
<keyword evidence="9 22" id="KW-0378">Hydrolase</keyword>
<evidence type="ECO:0000256" key="11">
    <source>
        <dbReference type="ARBA" id="ARBA00023034"/>
    </source>
</evidence>
<keyword evidence="4" id="KW-0121">Carboxypeptidase</keyword>
<dbReference type="EC" id="3.4.16.6" evidence="15"/>
<comment type="catalytic activity">
    <reaction evidence="1">
        <text>Preferential release of a C-terminal arginine or lysine residue.</text>
        <dbReference type="EC" id="3.4.16.6"/>
    </reaction>
</comment>
<dbReference type="FunFam" id="3.40.50.1820:FF:000121">
    <property type="entry name" value="Carboxypeptidase D"/>
    <property type="match status" value="1"/>
</dbReference>
<dbReference type="GO" id="GO:0004185">
    <property type="term" value="F:serine-type carboxypeptidase activity"/>
    <property type="evidence" value="ECO:0007669"/>
    <property type="project" value="UniProtKB-EC"/>
</dbReference>
<evidence type="ECO:0000256" key="3">
    <source>
        <dbReference type="ARBA" id="ARBA00009431"/>
    </source>
</evidence>
<evidence type="ECO:0000256" key="8">
    <source>
        <dbReference type="ARBA" id="ARBA00022729"/>
    </source>
</evidence>
<keyword evidence="8 21" id="KW-0732">Signal</keyword>
<evidence type="ECO:0000256" key="17">
    <source>
        <dbReference type="ARBA" id="ARBA00040628"/>
    </source>
</evidence>
<feature type="transmembrane region" description="Helical" evidence="20">
    <location>
        <begin position="514"/>
        <end position="537"/>
    </location>
</feature>
<dbReference type="Pfam" id="PF00450">
    <property type="entry name" value="Peptidase_S10"/>
    <property type="match status" value="1"/>
</dbReference>
<keyword evidence="12 20" id="KW-0472">Membrane</keyword>
<keyword evidence="10 20" id="KW-1133">Transmembrane helix</keyword>
<dbReference type="OMA" id="EMADQFV"/>
<dbReference type="PANTHER" id="PTHR11802:SF190">
    <property type="entry name" value="PHEROMONE-PROCESSING CARBOXYPEPTIDASE KEX1"/>
    <property type="match status" value="1"/>
</dbReference>
<feature type="signal peptide" evidence="21">
    <location>
        <begin position="1"/>
        <end position="22"/>
    </location>
</feature>
<dbReference type="GO" id="GO:0006915">
    <property type="term" value="P:apoptotic process"/>
    <property type="evidence" value="ECO:0007669"/>
    <property type="project" value="UniProtKB-KW"/>
</dbReference>
<feature type="compositionally biased region" description="Polar residues" evidence="19">
    <location>
        <begin position="612"/>
        <end position="626"/>
    </location>
</feature>
<evidence type="ECO:0000256" key="16">
    <source>
        <dbReference type="ARBA" id="ARBA00040403"/>
    </source>
</evidence>
<feature type="chain" id="PRO_5012801124" description="Pheromone-processing carboxypeptidase KEX1" evidence="21">
    <location>
        <begin position="23"/>
        <end position="671"/>
    </location>
</feature>
<name>A0A1X2HVK7_SYNRA</name>
<evidence type="ECO:0000256" key="2">
    <source>
        <dbReference type="ARBA" id="ARBA00004393"/>
    </source>
</evidence>
<evidence type="ECO:0000256" key="15">
    <source>
        <dbReference type="ARBA" id="ARBA00038895"/>
    </source>
</evidence>
<evidence type="ECO:0000256" key="4">
    <source>
        <dbReference type="ARBA" id="ARBA00022645"/>
    </source>
</evidence>
<organism evidence="22 23">
    <name type="scientific">Syncephalastrum racemosum</name>
    <name type="common">Filamentous fungus</name>
    <dbReference type="NCBI Taxonomy" id="13706"/>
    <lineage>
        <taxon>Eukaryota</taxon>
        <taxon>Fungi</taxon>
        <taxon>Fungi incertae sedis</taxon>
        <taxon>Mucoromycota</taxon>
        <taxon>Mucoromycotina</taxon>
        <taxon>Mucoromycetes</taxon>
        <taxon>Mucorales</taxon>
        <taxon>Syncephalastraceae</taxon>
        <taxon>Syncephalastrum</taxon>
    </lineage>
</organism>
<gene>
    <name evidence="22" type="ORF">BCR43DRAFT_483629</name>
</gene>
<feature type="region of interest" description="Disordered" evidence="19">
    <location>
        <begin position="602"/>
        <end position="671"/>
    </location>
</feature>
<evidence type="ECO:0000256" key="13">
    <source>
        <dbReference type="ARBA" id="ARBA00023180"/>
    </source>
</evidence>
<dbReference type="InterPro" id="IPR001563">
    <property type="entry name" value="Peptidase_S10"/>
</dbReference>
<evidence type="ECO:0000256" key="18">
    <source>
        <dbReference type="ARBA" id="ARBA00042717"/>
    </source>
</evidence>
<comment type="caution">
    <text evidence="22">The sequence shown here is derived from an EMBL/GenBank/DDBJ whole genome shotgun (WGS) entry which is preliminary data.</text>
</comment>
<evidence type="ECO:0000256" key="21">
    <source>
        <dbReference type="SAM" id="SignalP"/>
    </source>
</evidence>
<comment type="subcellular location">
    <subcellularLocation>
        <location evidence="2">Golgi apparatus</location>
        <location evidence="2">trans-Golgi network membrane</location>
        <topology evidence="2">Single-pass type I membrane protein</topology>
    </subcellularLocation>
</comment>
<evidence type="ECO:0000256" key="10">
    <source>
        <dbReference type="ARBA" id="ARBA00022989"/>
    </source>
</evidence>
<keyword evidence="11" id="KW-0333">Golgi apparatus</keyword>
<comment type="similarity">
    <text evidence="3">Belongs to the peptidase S10 family.</text>
</comment>
<evidence type="ECO:0000256" key="9">
    <source>
        <dbReference type="ARBA" id="ARBA00022801"/>
    </source>
</evidence>
<dbReference type="AlphaFoldDB" id="A0A1X2HVK7"/>
<sequence>MWRRSFLGWLSLAMFFISRSAAQTADQYLVTSLPGLADNNLKQYAGHVEVAPETNGNIFFWMIEQTHTTTPEKLIIWLNGGPGCSSMDGLFLENGPYRVNPDLTLNTTLGGWQEYATVVFVDQPVGTGFSFADLETGYMHNLTQIAEEFTVFLDKFLTVFPDLQERDMYLAGESFAGTYIPYLAARILDLNQRGQADYNLKGIAIGNGWISPKHQYDAYYDFALQNDLLSPSYKTYAESNMEQCHKKQEEVGIRISEKACESILQAILDDSVHEKDGEKYCINQYDIRLKNEPAGDCGATWPHELEDVTTYLRQNSLVEAVHASKQAVGWTECAGAVGSKLDRDSGSPSFDLLPGLLKEIPVLLFSGDKDLICNYLGTEYLIGNMTWNGAQGFGASTKKESWYIDDVEVGSYQEARNLTFVMISEGSHMVPYDKPAETRDMINRFMGVGNNMINGSPSWVGDNKPSTNQPSSSAPADTDLAHDDEDLNDNIEQKPTGETEGQEPPEDKDEWAQYYSWGTSALIVVILFAAIAGYCFYRSRKTSGNADYDYRSQSSTGWFAGLLGLFGRNKRQKTKLRLGDHDDTNELDELVIETPTLFAAEDYSDQDHTPPRTASPSTQQQTNSHKPSTRFAIADGEESDDDFEDFAEWEEDDSAAQETTPAVKKKDGKKE</sequence>
<keyword evidence="5" id="KW-0645">Protease</keyword>
<keyword evidence="7" id="KW-0053">Apoptosis</keyword>
<evidence type="ECO:0000256" key="19">
    <source>
        <dbReference type="SAM" id="MobiDB-lite"/>
    </source>
</evidence>
<dbReference type="EMBL" id="MCGN01000001">
    <property type="protein sequence ID" value="ORZ03599.1"/>
    <property type="molecule type" value="Genomic_DNA"/>
</dbReference>
<dbReference type="PRINTS" id="PR00724">
    <property type="entry name" value="CRBOXYPTASEC"/>
</dbReference>
<dbReference type="SUPFAM" id="SSF53474">
    <property type="entry name" value="alpha/beta-Hydrolases"/>
    <property type="match status" value="1"/>
</dbReference>
<protein>
    <recommendedName>
        <fullName evidence="17">Pheromone-processing carboxypeptidase KEX1</fullName>
        <ecNumber evidence="15">3.4.16.6</ecNumber>
    </recommendedName>
    <alternativeName>
        <fullName evidence="18">Carboxypeptidase D</fullName>
    </alternativeName>
    <alternativeName>
        <fullName evidence="16">Pheromone-processing carboxypeptidase kex1</fullName>
    </alternativeName>
</protein>
<dbReference type="OrthoDB" id="443318at2759"/>
<evidence type="ECO:0000313" key="23">
    <source>
        <dbReference type="Proteomes" id="UP000242180"/>
    </source>
</evidence>
<keyword evidence="13" id="KW-0325">Glycoprotein</keyword>
<dbReference type="GO" id="GO:0005802">
    <property type="term" value="C:trans-Golgi network"/>
    <property type="evidence" value="ECO:0007669"/>
    <property type="project" value="TreeGrafter"/>
</dbReference>
<evidence type="ECO:0000256" key="1">
    <source>
        <dbReference type="ARBA" id="ARBA00001003"/>
    </source>
</evidence>
<evidence type="ECO:0000256" key="20">
    <source>
        <dbReference type="SAM" id="Phobius"/>
    </source>
</evidence>
<evidence type="ECO:0000313" key="22">
    <source>
        <dbReference type="EMBL" id="ORZ03599.1"/>
    </source>
</evidence>
<dbReference type="InParanoid" id="A0A1X2HVK7"/>
<dbReference type="STRING" id="13706.A0A1X2HVK7"/>
<proteinExistence type="inferred from homology"/>
<dbReference type="InterPro" id="IPR029058">
    <property type="entry name" value="AB_hydrolase_fold"/>
</dbReference>
<feature type="compositionally biased region" description="Acidic residues" evidence="19">
    <location>
        <begin position="635"/>
        <end position="655"/>
    </location>
</feature>
<reference evidence="22 23" key="1">
    <citation type="submission" date="2016-07" db="EMBL/GenBank/DDBJ databases">
        <title>Pervasive Adenine N6-methylation of Active Genes in Fungi.</title>
        <authorList>
            <consortium name="DOE Joint Genome Institute"/>
            <person name="Mondo S.J."/>
            <person name="Dannebaum R.O."/>
            <person name="Kuo R.C."/>
            <person name="Labutti K."/>
            <person name="Haridas S."/>
            <person name="Kuo A."/>
            <person name="Salamov A."/>
            <person name="Ahrendt S.R."/>
            <person name="Lipzen A."/>
            <person name="Sullivan W."/>
            <person name="Andreopoulos W.B."/>
            <person name="Clum A."/>
            <person name="Lindquist E."/>
            <person name="Daum C."/>
            <person name="Ramamoorthy G.K."/>
            <person name="Gryganskyi A."/>
            <person name="Culley D."/>
            <person name="Magnuson J.K."/>
            <person name="James T.Y."/>
            <person name="O'Malley M.A."/>
            <person name="Stajich J.E."/>
            <person name="Spatafora J.W."/>
            <person name="Visel A."/>
            <person name="Grigoriev I.V."/>
        </authorList>
    </citation>
    <scope>NUCLEOTIDE SEQUENCE [LARGE SCALE GENOMIC DNA]</scope>
    <source>
        <strain evidence="22 23">NRRL 2496</strain>
    </source>
</reference>